<dbReference type="GO" id="GO:0016887">
    <property type="term" value="F:ATP hydrolysis activity"/>
    <property type="evidence" value="ECO:0007669"/>
    <property type="project" value="InterPro"/>
</dbReference>
<accession>A0AAD5UJD7</accession>
<dbReference type="Gene3D" id="3.40.50.300">
    <property type="entry name" value="P-loop containing nucleotide triphosphate hydrolases"/>
    <property type="match status" value="2"/>
</dbReference>
<comment type="similarity">
    <text evidence="5">Belongs to the AAA ATPase family.</text>
</comment>
<dbReference type="GO" id="GO:0005741">
    <property type="term" value="C:mitochondrial outer membrane"/>
    <property type="evidence" value="ECO:0007669"/>
    <property type="project" value="TreeGrafter"/>
</dbReference>
<dbReference type="InterPro" id="IPR027417">
    <property type="entry name" value="P-loop_NTPase"/>
</dbReference>
<dbReference type="PANTHER" id="PTHR45644:SF3">
    <property type="entry name" value="FI08533P-RELATED"/>
    <property type="match status" value="1"/>
</dbReference>
<keyword evidence="10" id="KW-1185">Reference proteome</keyword>
<evidence type="ECO:0000256" key="5">
    <source>
        <dbReference type="RuleBase" id="RU003651"/>
    </source>
</evidence>
<keyword evidence="6" id="KW-0812">Transmembrane</keyword>
<evidence type="ECO:0000313" key="9">
    <source>
        <dbReference type="EMBL" id="KAJ3257731.1"/>
    </source>
</evidence>
<gene>
    <name evidence="9" type="ORF">HK103_004358</name>
</gene>
<dbReference type="Proteomes" id="UP001210925">
    <property type="component" value="Unassembled WGS sequence"/>
</dbReference>
<dbReference type="Gene3D" id="1.10.8.60">
    <property type="match status" value="1"/>
</dbReference>
<dbReference type="GO" id="GO:0140570">
    <property type="term" value="P:extraction of mislocalized protein from mitochondrial outer membrane"/>
    <property type="evidence" value="ECO:0007669"/>
    <property type="project" value="TreeGrafter"/>
</dbReference>
<comment type="subcellular location">
    <subcellularLocation>
        <location evidence="1">Mitochondrion membrane</location>
        <topology evidence="1">Single-pass membrane protein</topology>
    </subcellularLocation>
</comment>
<reference evidence="9" key="1">
    <citation type="submission" date="2020-05" db="EMBL/GenBank/DDBJ databases">
        <title>Phylogenomic resolution of chytrid fungi.</title>
        <authorList>
            <person name="Stajich J.E."/>
            <person name="Amses K."/>
            <person name="Simmons R."/>
            <person name="Seto K."/>
            <person name="Myers J."/>
            <person name="Bonds A."/>
            <person name="Quandt C.A."/>
            <person name="Barry K."/>
            <person name="Liu P."/>
            <person name="Grigoriev I."/>
            <person name="Longcore J.E."/>
            <person name="James T.Y."/>
        </authorList>
    </citation>
    <scope>NUCLEOTIDE SEQUENCE</scope>
    <source>
        <strain evidence="9">PLAUS21</strain>
    </source>
</reference>
<dbReference type="PROSITE" id="PS00674">
    <property type="entry name" value="AAA"/>
    <property type="match status" value="1"/>
</dbReference>
<dbReference type="PANTHER" id="PTHR45644">
    <property type="entry name" value="AAA ATPASE, PUTATIVE (AFU_ORTHOLOGUE AFUA_2G12920)-RELATED-RELATED"/>
    <property type="match status" value="1"/>
</dbReference>
<comment type="caution">
    <text evidence="9">The sequence shown here is derived from an EMBL/GenBank/DDBJ whole genome shotgun (WGS) entry which is preliminary data.</text>
</comment>
<evidence type="ECO:0000313" key="10">
    <source>
        <dbReference type="Proteomes" id="UP001210925"/>
    </source>
</evidence>
<dbReference type="SUPFAM" id="SSF52540">
    <property type="entry name" value="P-loop containing nucleoside triphosphate hydrolases"/>
    <property type="match status" value="1"/>
</dbReference>
<keyword evidence="2 5" id="KW-0547">Nucleotide-binding</keyword>
<name>A0AAD5UJD7_9FUNG</name>
<proteinExistence type="inferred from homology"/>
<dbReference type="Pfam" id="PF00004">
    <property type="entry name" value="AAA"/>
    <property type="match status" value="1"/>
</dbReference>
<dbReference type="InterPro" id="IPR003960">
    <property type="entry name" value="ATPase_AAA_CS"/>
</dbReference>
<keyword evidence="4" id="KW-0496">Mitochondrion</keyword>
<dbReference type="EMBL" id="JADGKB010000035">
    <property type="protein sequence ID" value="KAJ3257731.1"/>
    <property type="molecule type" value="Genomic_DNA"/>
</dbReference>
<evidence type="ECO:0000259" key="8">
    <source>
        <dbReference type="Pfam" id="PF17862"/>
    </source>
</evidence>
<feature type="domain" description="AAA ATPase AAA+ lid" evidence="8">
    <location>
        <begin position="229"/>
        <end position="269"/>
    </location>
</feature>
<evidence type="ECO:0000256" key="4">
    <source>
        <dbReference type="ARBA" id="ARBA00023128"/>
    </source>
</evidence>
<dbReference type="InterPro" id="IPR041569">
    <property type="entry name" value="AAA_lid_3"/>
</dbReference>
<feature type="transmembrane region" description="Helical" evidence="6">
    <location>
        <begin position="12"/>
        <end position="32"/>
    </location>
</feature>
<sequence>MSLTPQSKKLIFDIALLACTQVCLYYGIKYILNTMDPQRKKKDLAKIKSSKIMSKMGKSDLELTEHEEMIASEIIWPEDLTVTFGDIGGLEPIIDSLRETVIYPLVYPELFQQVSGLLGAPRGVLLYGPPVIITNNRDDEIDCFLRERKSNDHEATSMMKAEFMTLWDGLNTGEATQIMILGATNRPNDLDKAILRRMPKRFSVQLPDKAQRRKVLELILKKVGLEDGFDFDYLASITDGYSNADLKELCRNAVMVPVRESIKRLNHKEMGKVDVKVRLANFQSLTIRMVQMSDFVGFVDHLYNTAETLLPIPAELD</sequence>
<protein>
    <submittedName>
        <fullName evidence="9">Uncharacterized protein</fullName>
    </submittedName>
</protein>
<evidence type="ECO:0000256" key="1">
    <source>
        <dbReference type="ARBA" id="ARBA00004304"/>
    </source>
</evidence>
<dbReference type="AlphaFoldDB" id="A0AAD5UJD7"/>
<evidence type="ECO:0000256" key="6">
    <source>
        <dbReference type="SAM" id="Phobius"/>
    </source>
</evidence>
<dbReference type="InterPro" id="IPR051701">
    <property type="entry name" value="Mito_OM_Translocase_MSP1"/>
</dbReference>
<dbReference type="GO" id="GO:0005524">
    <property type="term" value="F:ATP binding"/>
    <property type="evidence" value="ECO:0007669"/>
    <property type="project" value="UniProtKB-KW"/>
</dbReference>
<evidence type="ECO:0000256" key="3">
    <source>
        <dbReference type="ARBA" id="ARBA00022840"/>
    </source>
</evidence>
<feature type="domain" description="ATPase AAA-type core" evidence="7">
    <location>
        <begin position="139"/>
        <end position="205"/>
    </location>
</feature>
<organism evidence="9 10">
    <name type="scientific">Boothiomyces macroporosus</name>
    <dbReference type="NCBI Taxonomy" id="261099"/>
    <lineage>
        <taxon>Eukaryota</taxon>
        <taxon>Fungi</taxon>
        <taxon>Fungi incertae sedis</taxon>
        <taxon>Chytridiomycota</taxon>
        <taxon>Chytridiomycota incertae sedis</taxon>
        <taxon>Chytridiomycetes</taxon>
        <taxon>Rhizophydiales</taxon>
        <taxon>Terramycetaceae</taxon>
        <taxon>Boothiomyces</taxon>
    </lineage>
</organism>
<keyword evidence="6" id="KW-1133">Transmembrane helix</keyword>
<dbReference type="InterPro" id="IPR003959">
    <property type="entry name" value="ATPase_AAA_core"/>
</dbReference>
<keyword evidence="3 5" id="KW-0067">ATP-binding</keyword>
<evidence type="ECO:0000259" key="7">
    <source>
        <dbReference type="Pfam" id="PF00004"/>
    </source>
</evidence>
<dbReference type="Pfam" id="PF17862">
    <property type="entry name" value="AAA_lid_3"/>
    <property type="match status" value="1"/>
</dbReference>
<evidence type="ECO:0000256" key="2">
    <source>
        <dbReference type="ARBA" id="ARBA00022741"/>
    </source>
</evidence>
<keyword evidence="6" id="KW-0472">Membrane</keyword>